<reference evidence="1" key="1">
    <citation type="submission" date="2021-05" db="EMBL/GenBank/DDBJ databases">
        <authorList>
            <person name="Alioto T."/>
            <person name="Alioto T."/>
            <person name="Gomez Garrido J."/>
        </authorList>
    </citation>
    <scope>NUCLEOTIDE SEQUENCE</scope>
</reference>
<organism evidence="1">
    <name type="scientific">Culex pipiens</name>
    <name type="common">House mosquito</name>
    <dbReference type="NCBI Taxonomy" id="7175"/>
    <lineage>
        <taxon>Eukaryota</taxon>
        <taxon>Metazoa</taxon>
        <taxon>Ecdysozoa</taxon>
        <taxon>Arthropoda</taxon>
        <taxon>Hexapoda</taxon>
        <taxon>Insecta</taxon>
        <taxon>Pterygota</taxon>
        <taxon>Neoptera</taxon>
        <taxon>Endopterygota</taxon>
        <taxon>Diptera</taxon>
        <taxon>Nematocera</taxon>
        <taxon>Culicoidea</taxon>
        <taxon>Culicidae</taxon>
        <taxon>Culicinae</taxon>
        <taxon>Culicini</taxon>
        <taxon>Culex</taxon>
        <taxon>Culex</taxon>
    </lineage>
</organism>
<accession>A0A8D8L2Q8</accession>
<proteinExistence type="predicted"/>
<dbReference type="EMBL" id="HBUE01340976">
    <property type="protein sequence ID" value="CAG6598382.1"/>
    <property type="molecule type" value="Transcribed_RNA"/>
</dbReference>
<protein>
    <submittedName>
        <fullName evidence="1">(northern house mosquito) hypothetical protein</fullName>
    </submittedName>
</protein>
<dbReference type="EMBL" id="HBUE01234094">
    <property type="protein sequence ID" value="CAG6546207.1"/>
    <property type="molecule type" value="Transcribed_RNA"/>
</dbReference>
<dbReference type="AlphaFoldDB" id="A0A8D8L2Q8"/>
<name>A0A8D8L2Q8_CULPI</name>
<evidence type="ECO:0000313" key="1">
    <source>
        <dbReference type="EMBL" id="CAG6598382.1"/>
    </source>
</evidence>
<sequence length="213" mass="23044">MPVSLTAADFTTTMLWPVDDCWVAVAEGRARPIPETPPRMPPADDPSWLRPTMTLLGRILPPLACCLLRNLGESPIGLSVYDMYGRSESEQTLIGGETGRESQMYADEGVPVEKDGPAAAAPIPGPSSRLREDISVAAIVLPRCSFAPAADERVGVGVAFVDWVRKLPERRVPGALLPRTAPSPCCSWDCSEPMVDYGLVILADVWIRCKNLS</sequence>